<evidence type="ECO:0000313" key="8">
    <source>
        <dbReference type="Proteomes" id="UP000229749"/>
    </source>
</evidence>
<sequence>MSEETTKTIEVPEKFKKMIEEIETMSVLDLSELVKVLEEKFGVSAAAPAMMMAMPGVAGAGAPAAEEKTSFDVELTSSGENKIAVIKVARTLTGLGLKEAKDIVDAAPKVIKEGVTKAEAEDMKKQLTEAGATVTLK</sequence>
<feature type="domain" description="Large ribosomal subunit protein bL12 oligomerization" evidence="6">
    <location>
        <begin position="16"/>
        <end position="61"/>
    </location>
</feature>
<dbReference type="PANTHER" id="PTHR45987">
    <property type="entry name" value="39S RIBOSOMAL PROTEIN L12"/>
    <property type="match status" value="1"/>
</dbReference>
<dbReference type="Gene3D" id="1.20.5.710">
    <property type="entry name" value="Single helix bin"/>
    <property type="match status" value="1"/>
</dbReference>
<dbReference type="PANTHER" id="PTHR45987:SF4">
    <property type="entry name" value="LARGE RIBOSOMAL SUBUNIT PROTEIN BL12M"/>
    <property type="match status" value="1"/>
</dbReference>
<evidence type="ECO:0000259" key="5">
    <source>
        <dbReference type="Pfam" id="PF00542"/>
    </source>
</evidence>
<dbReference type="CDD" id="cd00387">
    <property type="entry name" value="Ribosomal_L7_L12"/>
    <property type="match status" value="1"/>
</dbReference>
<name>A0A2M7XGQ8_9BACT</name>
<evidence type="ECO:0000256" key="4">
    <source>
        <dbReference type="HAMAP-Rule" id="MF_00368"/>
    </source>
</evidence>
<dbReference type="InterPro" id="IPR013823">
    <property type="entry name" value="Ribosomal_bL12_C"/>
</dbReference>
<dbReference type="Pfam" id="PF16320">
    <property type="entry name" value="Ribosomal_L12_N"/>
    <property type="match status" value="1"/>
</dbReference>
<evidence type="ECO:0000256" key="1">
    <source>
        <dbReference type="ARBA" id="ARBA00007197"/>
    </source>
</evidence>
<accession>A0A2M7XGQ8</accession>
<dbReference type="FunFam" id="3.30.1390.10:FF:000001">
    <property type="entry name" value="50S ribosomal protein L7/L12"/>
    <property type="match status" value="1"/>
</dbReference>
<evidence type="ECO:0000256" key="2">
    <source>
        <dbReference type="ARBA" id="ARBA00022980"/>
    </source>
</evidence>
<comment type="subunit">
    <text evidence="4">Homodimer. Part of the ribosomal stalk of the 50S ribosomal subunit. Forms a multimeric L10(L12)X complex, where L10 forms an elongated spine to which 2 to 4 L12 dimers bind in a sequential fashion. Binds GTP-bound translation factors.</text>
</comment>
<comment type="caution">
    <text evidence="7">The sequence shown here is derived from an EMBL/GenBank/DDBJ whole genome shotgun (WGS) entry which is preliminary data.</text>
</comment>
<dbReference type="GO" id="GO:0003735">
    <property type="term" value="F:structural constituent of ribosome"/>
    <property type="evidence" value="ECO:0007669"/>
    <property type="project" value="InterPro"/>
</dbReference>
<dbReference type="GO" id="GO:0006412">
    <property type="term" value="P:translation"/>
    <property type="evidence" value="ECO:0007669"/>
    <property type="project" value="UniProtKB-UniRule"/>
</dbReference>
<feature type="domain" description="Large ribosomal subunit protein bL12 C-terminal" evidence="5">
    <location>
        <begin position="71"/>
        <end position="137"/>
    </location>
</feature>
<organism evidence="7 8">
    <name type="scientific">Candidatus Uhrbacteria bacterium CG_4_9_14_3_um_filter_36_7</name>
    <dbReference type="NCBI Taxonomy" id="1975033"/>
    <lineage>
        <taxon>Bacteria</taxon>
        <taxon>Candidatus Uhriibacteriota</taxon>
    </lineage>
</organism>
<dbReference type="NCBIfam" id="TIGR00855">
    <property type="entry name" value="L12"/>
    <property type="match status" value="1"/>
</dbReference>
<reference evidence="8" key="1">
    <citation type="submission" date="2017-09" db="EMBL/GenBank/DDBJ databases">
        <title>Depth-based differentiation of microbial function through sediment-hosted aquifers and enrichment of novel symbionts in the deep terrestrial subsurface.</title>
        <authorList>
            <person name="Probst A.J."/>
            <person name="Ladd B."/>
            <person name="Jarett J.K."/>
            <person name="Geller-Mcgrath D.E."/>
            <person name="Sieber C.M.K."/>
            <person name="Emerson J.B."/>
            <person name="Anantharaman K."/>
            <person name="Thomas B.C."/>
            <person name="Malmstrom R."/>
            <person name="Stieglmeier M."/>
            <person name="Klingl A."/>
            <person name="Woyke T."/>
            <person name="Ryan C.M."/>
            <person name="Banfield J.F."/>
        </authorList>
    </citation>
    <scope>NUCLEOTIDE SEQUENCE [LARGE SCALE GENOMIC DNA]</scope>
</reference>
<protein>
    <recommendedName>
        <fullName evidence="4">Large ribosomal subunit protein bL12</fullName>
    </recommendedName>
</protein>
<keyword evidence="3 4" id="KW-0687">Ribonucleoprotein</keyword>
<dbReference type="Proteomes" id="UP000229749">
    <property type="component" value="Unassembled WGS sequence"/>
</dbReference>
<dbReference type="SUPFAM" id="SSF48300">
    <property type="entry name" value="Ribosomal protein L7/12, oligomerisation (N-terminal) domain"/>
    <property type="match status" value="1"/>
</dbReference>
<dbReference type="SUPFAM" id="SSF54736">
    <property type="entry name" value="ClpS-like"/>
    <property type="match status" value="1"/>
</dbReference>
<evidence type="ECO:0000313" key="7">
    <source>
        <dbReference type="EMBL" id="PJA47054.1"/>
    </source>
</evidence>
<proteinExistence type="inferred from homology"/>
<comment type="similarity">
    <text evidence="1 4">Belongs to the bacterial ribosomal protein bL12 family.</text>
</comment>
<dbReference type="Pfam" id="PF00542">
    <property type="entry name" value="Ribosomal_L12"/>
    <property type="match status" value="1"/>
</dbReference>
<dbReference type="Gene3D" id="3.30.1390.10">
    <property type="match status" value="1"/>
</dbReference>
<dbReference type="GO" id="GO:0022625">
    <property type="term" value="C:cytosolic large ribosomal subunit"/>
    <property type="evidence" value="ECO:0007669"/>
    <property type="project" value="TreeGrafter"/>
</dbReference>
<keyword evidence="2 4" id="KW-0689">Ribosomal protein</keyword>
<dbReference type="InterPro" id="IPR000206">
    <property type="entry name" value="Ribosomal_bL12"/>
</dbReference>
<evidence type="ECO:0000256" key="3">
    <source>
        <dbReference type="ARBA" id="ARBA00023274"/>
    </source>
</evidence>
<dbReference type="InterPro" id="IPR008932">
    <property type="entry name" value="Ribosomal_bL12_oligo"/>
</dbReference>
<dbReference type="InterPro" id="IPR014719">
    <property type="entry name" value="Ribosomal_bL12_C/ClpS-like"/>
</dbReference>
<comment type="function">
    <text evidence="4">Forms part of the ribosomal stalk which helps the ribosome interact with GTP-bound translation factors. Is thus essential for accurate translation.</text>
</comment>
<dbReference type="InterPro" id="IPR036235">
    <property type="entry name" value="Ribosomal_bL12_oligo_N_sf"/>
</dbReference>
<dbReference type="AlphaFoldDB" id="A0A2M7XGQ8"/>
<dbReference type="GO" id="GO:0003729">
    <property type="term" value="F:mRNA binding"/>
    <property type="evidence" value="ECO:0007669"/>
    <property type="project" value="TreeGrafter"/>
</dbReference>
<dbReference type="HAMAP" id="MF_00368">
    <property type="entry name" value="Ribosomal_bL12"/>
    <property type="match status" value="1"/>
</dbReference>
<evidence type="ECO:0000259" key="6">
    <source>
        <dbReference type="Pfam" id="PF16320"/>
    </source>
</evidence>
<gene>
    <name evidence="4" type="primary">rplL</name>
    <name evidence="7" type="ORF">CO172_03185</name>
</gene>
<dbReference type="EMBL" id="PFWS01000049">
    <property type="protein sequence ID" value="PJA47054.1"/>
    <property type="molecule type" value="Genomic_DNA"/>
</dbReference>